<evidence type="ECO:0000313" key="1">
    <source>
        <dbReference type="EMBL" id="MBC8316737.1"/>
    </source>
</evidence>
<dbReference type="Proteomes" id="UP000614424">
    <property type="component" value="Unassembled WGS sequence"/>
</dbReference>
<reference evidence="1 2" key="1">
    <citation type="submission" date="2020-08" db="EMBL/GenBank/DDBJ databases">
        <title>Bridging the membrane lipid divide: bacteria of the FCB group superphylum have the potential to synthesize archaeal ether lipids.</title>
        <authorList>
            <person name="Villanueva L."/>
            <person name="Von Meijenfeldt F.A.B."/>
            <person name="Westbye A.B."/>
            <person name="Yadav S."/>
            <person name="Hopmans E.C."/>
            <person name="Dutilh B.E."/>
            <person name="Sinninghe Damste J.S."/>
        </authorList>
    </citation>
    <scope>NUCLEOTIDE SEQUENCE [LARGE SCALE GENOMIC DNA]</scope>
    <source>
        <strain evidence="1">NIOZ-UU47</strain>
    </source>
</reference>
<protein>
    <submittedName>
        <fullName evidence="1">PilZ domain-containing protein</fullName>
    </submittedName>
</protein>
<organism evidence="1 2">
    <name type="scientific">Candidatus Desulfobia pelagia</name>
    <dbReference type="NCBI Taxonomy" id="2841692"/>
    <lineage>
        <taxon>Bacteria</taxon>
        <taxon>Pseudomonadati</taxon>
        <taxon>Thermodesulfobacteriota</taxon>
        <taxon>Desulfobulbia</taxon>
        <taxon>Desulfobulbales</taxon>
        <taxon>Desulfobulbaceae</taxon>
        <taxon>Candidatus Desulfobia</taxon>
    </lineage>
</organism>
<accession>A0A8J6NBJ1</accession>
<comment type="caution">
    <text evidence="1">The sequence shown here is derived from an EMBL/GenBank/DDBJ whole genome shotgun (WGS) entry which is preliminary data.</text>
</comment>
<evidence type="ECO:0000313" key="2">
    <source>
        <dbReference type="Proteomes" id="UP000614424"/>
    </source>
</evidence>
<gene>
    <name evidence="1" type="ORF">H8E41_02455</name>
</gene>
<dbReference type="EMBL" id="JACNJZ010000051">
    <property type="protein sequence ID" value="MBC8316737.1"/>
    <property type="molecule type" value="Genomic_DNA"/>
</dbReference>
<name>A0A8J6NBJ1_9BACT</name>
<dbReference type="AlphaFoldDB" id="A0A8J6NBJ1"/>
<proteinExistence type="predicted"/>
<sequence>MSIETTSAERRREKRITLRDGSAYTVIRPPANKIGGVIDISLSGLAFTYFSIDGKVQKPEKIDILCNGDLALENIPCETVNEFAIPNEQPFSQITMRRCCLKFGVLTPKHIEQIENMMANHGIGDN</sequence>